<dbReference type="AlphaFoldDB" id="A0A0M4U5B8"/>
<reference evidence="1 2" key="1">
    <citation type="submission" date="2015-09" db="EMBL/GenBank/DDBJ databases">
        <title>Complete genome of Psychrobacter urativorans R10.10B.</title>
        <authorList>
            <person name="See-Too W.S."/>
            <person name="Chan K.G."/>
        </authorList>
    </citation>
    <scope>NUCLEOTIDE SEQUENCE [LARGE SCALE GENOMIC DNA]</scope>
    <source>
        <strain evidence="1 2">R10.10B</strain>
    </source>
</reference>
<gene>
    <name evidence="1" type="ORF">AOC03_01370</name>
</gene>
<organism evidence="1 2">
    <name type="scientific">Psychrobacter urativorans</name>
    <dbReference type="NCBI Taxonomy" id="45610"/>
    <lineage>
        <taxon>Bacteria</taxon>
        <taxon>Pseudomonadati</taxon>
        <taxon>Pseudomonadota</taxon>
        <taxon>Gammaproteobacteria</taxon>
        <taxon>Moraxellales</taxon>
        <taxon>Moraxellaceae</taxon>
        <taxon>Psychrobacter</taxon>
    </lineage>
</organism>
<evidence type="ECO:0000313" key="2">
    <source>
        <dbReference type="Proteomes" id="UP000059847"/>
    </source>
</evidence>
<dbReference type="Proteomes" id="UP000059847">
    <property type="component" value="Chromosome"/>
</dbReference>
<proteinExistence type="predicted"/>
<evidence type="ECO:0000313" key="1">
    <source>
        <dbReference type="EMBL" id="ALF58864.1"/>
    </source>
</evidence>
<dbReference type="KEGG" id="pur:AOC03_01370"/>
<name>A0A0M4U5B8_9GAMM</name>
<protein>
    <submittedName>
        <fullName evidence="1">Uncharacterized protein</fullName>
    </submittedName>
</protein>
<dbReference type="STRING" id="45610.AOC03_01370"/>
<dbReference type="EMBL" id="CP012678">
    <property type="protein sequence ID" value="ALF58864.1"/>
    <property type="molecule type" value="Genomic_DNA"/>
</dbReference>
<sequence length="155" mass="17413">MLINLRIRFQINTVLYKESHKLKKYLIVFLGILISGCMTPSKNTMNQTASENKVLKTEIEDISNTSTAKYADIFTYPFDPEEPQLDMGVGGRLVVIEGCLLIESSDGVFSTPILPEGVSYWDKNKGIVYIYDRGFLIGNIIRSNGVALDSHFQKV</sequence>
<keyword evidence="2" id="KW-1185">Reference proteome</keyword>
<accession>A0A0M4U5B8</accession>